<dbReference type="Pfam" id="PF02915">
    <property type="entry name" value="Rubrerythrin"/>
    <property type="match status" value="2"/>
</dbReference>
<dbReference type="KEGG" id="tmb:Thimo_2729"/>
<dbReference type="PANTHER" id="PTHR33531">
    <property type="entry name" value="RUBRERYTHRIN SUBFAMILY"/>
    <property type="match status" value="1"/>
</dbReference>
<dbReference type="InterPro" id="IPR012347">
    <property type="entry name" value="Ferritin-like"/>
</dbReference>
<dbReference type="Proteomes" id="UP000010816">
    <property type="component" value="Chromosome"/>
</dbReference>
<feature type="domain" description="Rubrerythrin diiron-binding" evidence="1">
    <location>
        <begin position="164"/>
        <end position="222"/>
    </location>
</feature>
<dbReference type="EMBL" id="CP003051">
    <property type="protein sequence ID" value="AGA91439.1"/>
    <property type="molecule type" value="Genomic_DNA"/>
</dbReference>
<proteinExistence type="predicted"/>
<dbReference type="InterPro" id="IPR003251">
    <property type="entry name" value="Rr_diiron-bd_dom"/>
</dbReference>
<dbReference type="SUPFAM" id="SSF47240">
    <property type="entry name" value="Ferritin-like"/>
    <property type="match status" value="1"/>
</dbReference>
<dbReference type="eggNOG" id="COG1633">
    <property type="taxonomic scope" value="Bacteria"/>
</dbReference>
<evidence type="ECO:0000259" key="1">
    <source>
        <dbReference type="Pfam" id="PF02915"/>
    </source>
</evidence>
<protein>
    <recommendedName>
        <fullName evidence="1">Rubrerythrin diiron-binding domain-containing protein</fullName>
    </recommendedName>
</protein>
<feature type="domain" description="Rubrerythrin diiron-binding" evidence="1">
    <location>
        <begin position="252"/>
        <end position="305"/>
    </location>
</feature>
<keyword evidence="3" id="KW-1185">Reference proteome</keyword>
<dbReference type="GO" id="GO:0016491">
    <property type="term" value="F:oxidoreductase activity"/>
    <property type="evidence" value="ECO:0007669"/>
    <property type="project" value="InterPro"/>
</dbReference>
<dbReference type="AlphaFoldDB" id="L0H1H5"/>
<sequence length="314" mass="35134">MKRTFPIKSIMDKILDVQKTVQDFYDRVAREAPNGAQELLTFMARSKGQQIELLSTIVERWVNQGKPVPTDYEEASNLYLIPSIHSKIFADLSKTLDQVDVTDSQSVADLALAIEKETALLYHGLKAALPERIVSGLDDIIRKQNSNVLSLHDWINELKGNIDDFLLAALHGELAAKRFYEDAAEKAESEAGRKLFGQLADFEQAHFSHIEEIIESRNAGVGIVLSAASGSESEPIHAAEGEVEPNRKGISEILVMAIEAEKNARIRYEKIATMLDDPKEKAIFEDLANSERVHQKILEDQFYQLSNEGTIAWT</sequence>
<reference evidence="2 3" key="1">
    <citation type="submission" date="2011-09" db="EMBL/GenBank/DDBJ databases">
        <title>Complete sequence of chromosome of Thioflavicoccus mobilis 8321.</title>
        <authorList>
            <consortium name="US DOE Joint Genome Institute"/>
            <person name="Lucas S."/>
            <person name="Han J."/>
            <person name="Lapidus A."/>
            <person name="Cheng J.-F."/>
            <person name="Goodwin L."/>
            <person name="Pitluck S."/>
            <person name="Peters L."/>
            <person name="Ovchinnikova G."/>
            <person name="Lu M."/>
            <person name="Detter J.C."/>
            <person name="Han C."/>
            <person name="Tapia R."/>
            <person name="Land M."/>
            <person name="Hauser L."/>
            <person name="Kyrpides N."/>
            <person name="Ivanova N."/>
            <person name="Pagani I."/>
            <person name="Vogl K."/>
            <person name="Liu Z."/>
            <person name="Imhoff J."/>
            <person name="Thiel V."/>
            <person name="Frigaard N.-U."/>
            <person name="Bryant D."/>
            <person name="Woyke T."/>
        </authorList>
    </citation>
    <scope>NUCLEOTIDE SEQUENCE [LARGE SCALE GENOMIC DNA]</scope>
    <source>
        <strain evidence="2 3">8321</strain>
    </source>
</reference>
<dbReference type="HOGENOM" id="CLU_885484_0_0_6"/>
<organism evidence="2 3">
    <name type="scientific">Thioflavicoccus mobilis 8321</name>
    <dbReference type="NCBI Taxonomy" id="765912"/>
    <lineage>
        <taxon>Bacteria</taxon>
        <taxon>Pseudomonadati</taxon>
        <taxon>Pseudomonadota</taxon>
        <taxon>Gammaproteobacteria</taxon>
        <taxon>Chromatiales</taxon>
        <taxon>Chromatiaceae</taxon>
        <taxon>Thioflavicoccus</taxon>
    </lineage>
</organism>
<evidence type="ECO:0000313" key="2">
    <source>
        <dbReference type="EMBL" id="AGA91439.1"/>
    </source>
</evidence>
<dbReference type="RefSeq" id="WP_015281571.1">
    <property type="nucleotide sequence ID" value="NC_019940.1"/>
</dbReference>
<gene>
    <name evidence="2" type="ORF">Thimo_2729</name>
</gene>
<dbReference type="Gene3D" id="1.20.1260.10">
    <property type="match status" value="2"/>
</dbReference>
<dbReference type="InterPro" id="IPR009078">
    <property type="entry name" value="Ferritin-like_SF"/>
</dbReference>
<accession>L0H1H5</accession>
<dbReference type="GO" id="GO:0046872">
    <property type="term" value="F:metal ion binding"/>
    <property type="evidence" value="ECO:0007669"/>
    <property type="project" value="InterPro"/>
</dbReference>
<dbReference type="CDD" id="cd01045">
    <property type="entry name" value="Ferritin_like_AB"/>
    <property type="match status" value="1"/>
</dbReference>
<evidence type="ECO:0000313" key="3">
    <source>
        <dbReference type="Proteomes" id="UP000010816"/>
    </source>
</evidence>
<dbReference type="PANTHER" id="PTHR33531:SF7">
    <property type="entry name" value="HYPOTHETICAL MEMBRANE PROTEIN, CONSERVED"/>
    <property type="match status" value="1"/>
</dbReference>
<name>L0H1H5_9GAMM</name>